<evidence type="ECO:0000313" key="4">
    <source>
        <dbReference type="Proteomes" id="UP000008963"/>
    </source>
</evidence>
<dbReference type="AlphaFoldDB" id="E1WXX1"/>
<evidence type="ECO:0000313" key="3">
    <source>
        <dbReference type="EMBL" id="CBW25928.1"/>
    </source>
</evidence>
<dbReference type="EMBL" id="FQ312005">
    <property type="protein sequence ID" value="CBW25928.1"/>
    <property type="molecule type" value="Genomic_DNA"/>
</dbReference>
<protein>
    <submittedName>
        <fullName evidence="3">Histone deacetylase</fullName>
    </submittedName>
</protein>
<sequence length="323" mass="36688">MIIYNKEFDLSLDKFGIEVPILDDRSSRCFFELQKLVPNLKEVELSSLKEITKEDLLRVHTRELVDRLFTRDRAQAIIDCYELIDDAGEYHRYDPNKSELELGNLVDKFILQTKGTYATLEGAFSNGFAFGLCGGMHHGMSDRSRGFCLINDIIICARKFQSLEKNLKFSIIDIDAHKGCGSAELTHNDPSIETLSIHMKDGWPLSEECGDGPWRIPSTIDIGISAGEENSYLEKLQEGLEQLKNLEIAIVVAGADPYDGDVLESARGIQLSKEQMLERDLLVYEFLKSRNIPQAWVMAGGYGPKTWEIYYQFLKSIREEELS</sequence>
<evidence type="ECO:0000259" key="2">
    <source>
        <dbReference type="Pfam" id="PF00850"/>
    </source>
</evidence>
<accession>E1WXX1</accession>
<dbReference type="PATRIC" id="fig|862908.3.peg.995"/>
<dbReference type="PRINTS" id="PR01270">
    <property type="entry name" value="HDASUPER"/>
</dbReference>
<dbReference type="SUPFAM" id="SSF52768">
    <property type="entry name" value="Arginase/deacetylase"/>
    <property type="match status" value="1"/>
</dbReference>
<dbReference type="KEGG" id="bmx:BMS_1044"/>
<evidence type="ECO:0000256" key="1">
    <source>
        <dbReference type="ARBA" id="ARBA00005947"/>
    </source>
</evidence>
<dbReference type="OrthoDB" id="9808367at2"/>
<feature type="domain" description="Histone deacetylase" evidence="2">
    <location>
        <begin position="24"/>
        <end position="306"/>
    </location>
</feature>
<dbReference type="GO" id="GO:0004407">
    <property type="term" value="F:histone deacetylase activity"/>
    <property type="evidence" value="ECO:0007669"/>
    <property type="project" value="TreeGrafter"/>
</dbReference>
<organism evidence="3 4">
    <name type="scientific">Halobacteriovorax marinus (strain ATCC BAA-682 / DSM 15412 / SJ)</name>
    <name type="common">Bacteriovorax marinus</name>
    <dbReference type="NCBI Taxonomy" id="862908"/>
    <lineage>
        <taxon>Bacteria</taxon>
        <taxon>Pseudomonadati</taxon>
        <taxon>Bdellovibrionota</taxon>
        <taxon>Bacteriovoracia</taxon>
        <taxon>Bacteriovoracales</taxon>
        <taxon>Halobacteriovoraceae</taxon>
        <taxon>Halobacteriovorax</taxon>
    </lineage>
</organism>
<dbReference type="eggNOG" id="COG0123">
    <property type="taxonomic scope" value="Bacteria"/>
</dbReference>
<dbReference type="RefSeq" id="WP_014243712.1">
    <property type="nucleotide sequence ID" value="NC_016620.1"/>
</dbReference>
<dbReference type="GO" id="GO:0040029">
    <property type="term" value="P:epigenetic regulation of gene expression"/>
    <property type="evidence" value="ECO:0007669"/>
    <property type="project" value="TreeGrafter"/>
</dbReference>
<dbReference type="InterPro" id="IPR023696">
    <property type="entry name" value="Ureohydrolase_dom_sf"/>
</dbReference>
<comment type="similarity">
    <text evidence="1">Belongs to the histone deacetylase family.</text>
</comment>
<dbReference type="STRING" id="862908.BMS_1044"/>
<reference evidence="4" key="1">
    <citation type="journal article" date="2013" name="ISME J.">
        <title>A small predatory core genome in the divergent marine Bacteriovorax marinus SJ and the terrestrial Bdellovibrio bacteriovorus.</title>
        <authorList>
            <person name="Crossman L.C."/>
            <person name="Chen H."/>
            <person name="Cerdeno-Tarraga A.M."/>
            <person name="Brooks K."/>
            <person name="Quail M.A."/>
            <person name="Pineiro S.A."/>
            <person name="Hobley L."/>
            <person name="Sockett R.E."/>
            <person name="Bentley S.D."/>
            <person name="Parkhill J."/>
            <person name="Williams H.N."/>
            <person name="Stine O.C."/>
        </authorList>
    </citation>
    <scope>NUCLEOTIDE SEQUENCE [LARGE SCALE GENOMIC DNA]</scope>
    <source>
        <strain evidence="4">ATCC BAA-682 / DSM 15412 / SJ</strain>
    </source>
</reference>
<name>E1WXX1_HALMS</name>
<gene>
    <name evidence="3" type="ordered locus">BMS_1044</name>
</gene>
<dbReference type="InterPro" id="IPR000286">
    <property type="entry name" value="HDACs"/>
</dbReference>
<dbReference type="InterPro" id="IPR023801">
    <property type="entry name" value="His_deacetylse_dom"/>
</dbReference>
<dbReference type="InterPro" id="IPR037138">
    <property type="entry name" value="His_deacetylse_dom_sf"/>
</dbReference>
<dbReference type="Proteomes" id="UP000008963">
    <property type="component" value="Chromosome"/>
</dbReference>
<dbReference type="Pfam" id="PF00850">
    <property type="entry name" value="Hist_deacetyl"/>
    <property type="match status" value="1"/>
</dbReference>
<dbReference type="PANTHER" id="PTHR10625:SF19">
    <property type="entry name" value="HISTONE DEACETYLASE 12"/>
    <property type="match status" value="1"/>
</dbReference>
<dbReference type="HOGENOM" id="CLU_007727_1_0_7"/>
<dbReference type="Gene3D" id="3.40.800.20">
    <property type="entry name" value="Histone deacetylase domain"/>
    <property type="match status" value="1"/>
</dbReference>
<proteinExistence type="inferred from homology"/>
<dbReference type="PANTHER" id="PTHR10625">
    <property type="entry name" value="HISTONE DEACETYLASE HDAC1-RELATED"/>
    <property type="match status" value="1"/>
</dbReference>
<keyword evidence="4" id="KW-1185">Reference proteome</keyword>